<keyword evidence="5 9" id="KW-0479">Metal-binding</keyword>
<evidence type="ECO:0000256" key="9">
    <source>
        <dbReference type="PROSITE-ProRule" id="PRU00433"/>
    </source>
</evidence>
<evidence type="ECO:0000256" key="3">
    <source>
        <dbReference type="ARBA" id="ARBA00022617"/>
    </source>
</evidence>
<dbReference type="InterPro" id="IPR009056">
    <property type="entry name" value="Cyt_c-like_dom"/>
</dbReference>
<dbReference type="PANTHER" id="PTHR31632:SF2">
    <property type="entry name" value="PLASMA MEMBRANE IRON PERMEASE"/>
    <property type="match status" value="1"/>
</dbReference>
<sequence length="661" mass="70394">MKRFSFSSARGHWLSRVMVSIAWLVVFGAGPALSAEDDKLDLQVRQLWQLIDYVAVDYAGAVSDGQVTNAGEFKEMMEFTATIRERLDALPARDGREQLAQQSQLLETAVSQQADAAKVAQVAHALANQLLAAYPVPIAPKAVPDIARGSALYQEQCGACHGAAGHGDGPAAAQLDPPPVAFTDATRARARSLYSLFEAISQGVGGTAMPSFASLSAEDRWALSFYVGTLAYPEATRQAGAKLWKQDPALRDRIPDLETLVRKTENELSTDLGASRASAALAYLRATPSALVQESGVALARSRLHQSIAAYQAGNKQEAARLALSSYLDGIEPIEPRLAARDAKVLTRIEGVMGEYRARLDRGATPAEMTEQLAAVEEVLNDASKVLDQGNTGAATTFIASFTILVREGLEALLLVVAIVAFLRKSGRQELMPYVQGGWISALVAGGITWLVARYLIDISGASRELTEGYASLFAAFILLTVGLWMHQKSVAGHWQRYFQNNLSGILRGRSAWLLAGLAFLMVYREVFETILFYAALGSEGNGAAALAGFVAGSAVLALTATAMLKFSARLPIAKFFSVSSIFIAVLAVVLAGKGAAALQEAGILSVQTLPLPRIELVGLYPSVQTLLLQAVVALAAIAGFAYNARSARQHASSTDAVAPR</sequence>
<keyword evidence="6 10" id="KW-1133">Transmembrane helix</keyword>
<dbReference type="Pfam" id="PF03239">
    <property type="entry name" value="FTR1"/>
    <property type="match status" value="1"/>
</dbReference>
<evidence type="ECO:0000256" key="4">
    <source>
        <dbReference type="ARBA" id="ARBA00022692"/>
    </source>
</evidence>
<gene>
    <name evidence="12" type="ORF">ACFPN2_35385</name>
</gene>
<keyword evidence="4 10" id="KW-0812">Transmembrane</keyword>
<feature type="transmembrane region" description="Helical" evidence="10">
    <location>
        <begin position="398"/>
        <end position="423"/>
    </location>
</feature>
<evidence type="ECO:0000256" key="7">
    <source>
        <dbReference type="ARBA" id="ARBA00023004"/>
    </source>
</evidence>
<dbReference type="InterPro" id="IPR036909">
    <property type="entry name" value="Cyt_c-like_dom_sf"/>
</dbReference>
<feature type="transmembrane region" description="Helical" evidence="10">
    <location>
        <begin position="507"/>
        <end position="524"/>
    </location>
</feature>
<feature type="transmembrane region" description="Helical" evidence="10">
    <location>
        <begin position="619"/>
        <end position="643"/>
    </location>
</feature>
<name>A0ABV8T5Z7_9GAMM</name>
<evidence type="ECO:0000256" key="1">
    <source>
        <dbReference type="ARBA" id="ARBA00004141"/>
    </source>
</evidence>
<dbReference type="EMBL" id="JBHSDU010000015">
    <property type="protein sequence ID" value="MFC4314403.1"/>
    <property type="molecule type" value="Genomic_DNA"/>
</dbReference>
<evidence type="ECO:0000256" key="5">
    <source>
        <dbReference type="ARBA" id="ARBA00022723"/>
    </source>
</evidence>
<dbReference type="SUPFAM" id="SSF46626">
    <property type="entry name" value="Cytochrome c"/>
    <property type="match status" value="1"/>
</dbReference>
<feature type="transmembrane region" description="Helical" evidence="10">
    <location>
        <begin position="469"/>
        <end position="486"/>
    </location>
</feature>
<dbReference type="PANTHER" id="PTHR31632">
    <property type="entry name" value="IRON TRANSPORTER FTH1"/>
    <property type="match status" value="1"/>
</dbReference>
<feature type="transmembrane region" description="Helical" evidence="10">
    <location>
        <begin position="577"/>
        <end position="599"/>
    </location>
</feature>
<evidence type="ECO:0000259" key="11">
    <source>
        <dbReference type="PROSITE" id="PS51007"/>
    </source>
</evidence>
<organism evidence="12 13">
    <name type="scientific">Steroidobacter flavus</name>
    <dbReference type="NCBI Taxonomy" id="1842136"/>
    <lineage>
        <taxon>Bacteria</taxon>
        <taxon>Pseudomonadati</taxon>
        <taxon>Pseudomonadota</taxon>
        <taxon>Gammaproteobacteria</taxon>
        <taxon>Steroidobacterales</taxon>
        <taxon>Steroidobacteraceae</taxon>
        <taxon>Steroidobacter</taxon>
    </lineage>
</organism>
<comment type="caution">
    <text evidence="12">The sequence shown here is derived from an EMBL/GenBank/DDBJ whole genome shotgun (WGS) entry which is preliminary data.</text>
</comment>
<comment type="subcellular location">
    <subcellularLocation>
        <location evidence="1">Membrane</location>
        <topology evidence="1">Multi-pass membrane protein</topology>
    </subcellularLocation>
</comment>
<dbReference type="Pfam" id="PF00034">
    <property type="entry name" value="Cytochrom_C"/>
    <property type="match status" value="1"/>
</dbReference>
<proteinExistence type="inferred from homology"/>
<feature type="domain" description="Cytochrome c" evidence="11">
    <location>
        <begin position="144"/>
        <end position="231"/>
    </location>
</feature>
<comment type="similarity">
    <text evidence="2">Belongs to the oxidase-dependent Fe transporter (OFeT) (TC 9.A.10.1) family.</text>
</comment>
<keyword evidence="13" id="KW-1185">Reference proteome</keyword>
<dbReference type="InterPro" id="IPR004923">
    <property type="entry name" value="FTR1/Fip1/EfeU"/>
</dbReference>
<keyword evidence="8 10" id="KW-0472">Membrane</keyword>
<dbReference type="Proteomes" id="UP001595904">
    <property type="component" value="Unassembled WGS sequence"/>
</dbReference>
<dbReference type="Gene3D" id="1.10.760.10">
    <property type="entry name" value="Cytochrome c-like domain"/>
    <property type="match status" value="1"/>
</dbReference>
<dbReference type="RefSeq" id="WP_380605551.1">
    <property type="nucleotide sequence ID" value="NZ_JBHSDU010000015.1"/>
</dbReference>
<feature type="transmembrane region" description="Helical" evidence="10">
    <location>
        <begin position="544"/>
        <end position="565"/>
    </location>
</feature>
<reference evidence="13" key="1">
    <citation type="journal article" date="2019" name="Int. J. Syst. Evol. Microbiol.">
        <title>The Global Catalogue of Microorganisms (GCM) 10K type strain sequencing project: providing services to taxonomists for standard genome sequencing and annotation.</title>
        <authorList>
            <consortium name="The Broad Institute Genomics Platform"/>
            <consortium name="The Broad Institute Genome Sequencing Center for Infectious Disease"/>
            <person name="Wu L."/>
            <person name="Ma J."/>
        </authorList>
    </citation>
    <scope>NUCLEOTIDE SEQUENCE [LARGE SCALE GENOMIC DNA]</scope>
    <source>
        <strain evidence="13">CGMCC 1.10759</strain>
    </source>
</reference>
<accession>A0ABV8T5Z7</accession>
<evidence type="ECO:0000256" key="6">
    <source>
        <dbReference type="ARBA" id="ARBA00022989"/>
    </source>
</evidence>
<dbReference type="PROSITE" id="PS51007">
    <property type="entry name" value="CYTC"/>
    <property type="match status" value="1"/>
</dbReference>
<evidence type="ECO:0000256" key="8">
    <source>
        <dbReference type="ARBA" id="ARBA00023136"/>
    </source>
</evidence>
<evidence type="ECO:0000256" key="2">
    <source>
        <dbReference type="ARBA" id="ARBA00008333"/>
    </source>
</evidence>
<keyword evidence="3 9" id="KW-0349">Heme</keyword>
<evidence type="ECO:0000313" key="12">
    <source>
        <dbReference type="EMBL" id="MFC4314403.1"/>
    </source>
</evidence>
<evidence type="ECO:0000313" key="13">
    <source>
        <dbReference type="Proteomes" id="UP001595904"/>
    </source>
</evidence>
<protein>
    <submittedName>
        <fullName evidence="12">FTR1 family protein</fullName>
    </submittedName>
</protein>
<evidence type="ECO:0000256" key="10">
    <source>
        <dbReference type="SAM" id="Phobius"/>
    </source>
</evidence>
<feature type="transmembrane region" description="Helical" evidence="10">
    <location>
        <begin position="435"/>
        <end position="457"/>
    </location>
</feature>
<keyword evidence="7 9" id="KW-0408">Iron</keyword>